<dbReference type="InParanoid" id="H3AGF8"/>
<name>H3AGF8_LATCH</name>
<dbReference type="PANTHER" id="PTHR11505">
    <property type="entry name" value="L1 TRANSPOSABLE ELEMENT-RELATED"/>
    <property type="match status" value="1"/>
</dbReference>
<dbReference type="Gene3D" id="3.30.70.1820">
    <property type="entry name" value="L1 transposable element, RRM domain"/>
    <property type="match status" value="1"/>
</dbReference>
<keyword evidence="3" id="KW-1185">Reference proteome</keyword>
<sequence>PASAPDMASMVEIMGDVSSDLKNIAQTLQNLFSAVETLTSIVNEIKEDIKNANQASDSNIVDLKKQVEQLKMRLDNQENRSRCNNLRFLGFPEHVEQDNLVKFLQKTLPTLLQPSTDTDLEIEQAHRSLGPKPAPGQRPRTFVVRFLRFPLKEKTFSLVRNAGKLEWQGHHIQIFPDLSKELQDQRQQFMQVKKKFRNLGIRYGLYYPAVLRISMDGKQH</sequence>
<dbReference type="InterPro" id="IPR004244">
    <property type="entry name" value="Transposase_22"/>
</dbReference>
<protein>
    <recommendedName>
        <fullName evidence="4">L1 transposable element RRM domain-containing protein</fullName>
    </recommendedName>
</protein>
<dbReference type="OMA" id="CSKMNTH"/>
<evidence type="ECO:0000313" key="3">
    <source>
        <dbReference type="Proteomes" id="UP000008672"/>
    </source>
</evidence>
<dbReference type="HOGENOM" id="CLU_062834_2_1_1"/>
<evidence type="ECO:0000313" key="2">
    <source>
        <dbReference type="Ensembl" id="ENSLACP00000008729.1"/>
    </source>
</evidence>
<organism evidence="2 3">
    <name type="scientific">Latimeria chalumnae</name>
    <name type="common">Coelacanth</name>
    <dbReference type="NCBI Taxonomy" id="7897"/>
    <lineage>
        <taxon>Eukaryota</taxon>
        <taxon>Metazoa</taxon>
        <taxon>Chordata</taxon>
        <taxon>Craniata</taxon>
        <taxon>Vertebrata</taxon>
        <taxon>Euteleostomi</taxon>
        <taxon>Coelacanthiformes</taxon>
        <taxon>Coelacanthidae</taxon>
        <taxon>Latimeria</taxon>
    </lineage>
</organism>
<dbReference type="Ensembl" id="ENSLACT00000008797.1">
    <property type="protein sequence ID" value="ENSLACP00000008729.1"/>
    <property type="gene ID" value="ENSLACG00000007715.1"/>
</dbReference>
<reference evidence="3" key="1">
    <citation type="submission" date="2011-08" db="EMBL/GenBank/DDBJ databases">
        <title>The draft genome of Latimeria chalumnae.</title>
        <authorList>
            <person name="Di Palma F."/>
            <person name="Alfoldi J."/>
            <person name="Johnson J."/>
            <person name="Berlin A."/>
            <person name="Gnerre S."/>
            <person name="Jaffe D."/>
            <person name="MacCallum I."/>
            <person name="Young S."/>
            <person name="Walker B.J."/>
            <person name="Lander E."/>
            <person name="Lindblad-Toh K."/>
        </authorList>
    </citation>
    <scope>NUCLEOTIDE SEQUENCE [LARGE SCALE GENOMIC DNA]</scope>
    <source>
        <strain evidence="3">Wild caught</strain>
    </source>
</reference>
<reference evidence="2" key="2">
    <citation type="submission" date="2025-08" db="UniProtKB">
        <authorList>
            <consortium name="Ensembl"/>
        </authorList>
    </citation>
    <scope>IDENTIFICATION</scope>
</reference>
<accession>H3AGF8</accession>
<dbReference type="Proteomes" id="UP000008672">
    <property type="component" value="Unassembled WGS sequence"/>
</dbReference>
<evidence type="ECO:0000256" key="1">
    <source>
        <dbReference type="SAM" id="Coils"/>
    </source>
</evidence>
<keyword evidence="1" id="KW-0175">Coiled coil</keyword>
<feature type="coiled-coil region" evidence="1">
    <location>
        <begin position="35"/>
        <end position="80"/>
    </location>
</feature>
<dbReference type="GeneTree" id="ENSGT01130000278975"/>
<dbReference type="AlphaFoldDB" id="H3AGF8"/>
<evidence type="ECO:0008006" key="4">
    <source>
        <dbReference type="Google" id="ProtNLM"/>
    </source>
</evidence>
<reference evidence="2" key="3">
    <citation type="submission" date="2025-09" db="UniProtKB">
        <authorList>
            <consortium name="Ensembl"/>
        </authorList>
    </citation>
    <scope>IDENTIFICATION</scope>
</reference>
<proteinExistence type="predicted"/>
<dbReference type="EMBL" id="AFYH01199585">
    <property type="status" value="NOT_ANNOTATED_CDS"/>
    <property type="molecule type" value="Genomic_DNA"/>
</dbReference>